<sequence length="891" mass="96014">MADPADNPPPKPASRPAGTPPMWMAAGGPAPVGRNKALVFGALLIVLVFGALVGILMLPSPPATTYLVSLPLPLYDDPALPPVAWAAEDAKLLVDCFPGNAENAYNTQENFEGKLQAIGTGKLRADWGDEDRRTLEKGRPFVFHVVGHAAVANGQVYVLPVKASATDPTTWVPLDRVLKAMADCPTPKKLLLLDLGRPRTNAFQGVLEDDVTPTLFNWLTQKRPDLPCPVLVSCSAFQQSSVIPQVGASAFAFYVAEGLRGAADGYTKTEPDNRVKVRELAEFVKLRVGRWARQNLDLPQEPRLFEPPDFADFDLVLDAPAPVTEDATPPRKSEFAKAGTVDAWKQLGDLTPDAVRRAGPQIARWAAAAVRAEQIYAAGDPRAANAAVDANTWWAEVATATRPTESPGYRALAAVALPPASGTPPTDPAAPVLAALRAYAQVAVPESKGKIDEKEVAARKADFYQLAEKLPAPAAAKIVWDWLIREYPQPQRRHVVFVANAITAVLRNESEPFAESAALKRLVGVDSSLFDTAAGRRAASEFLRAEVETAAALKPGADDFGWVAAAVRAADQQKRSADQLFRQADSSTKMRPAEDALAAVAERFKDVAKQRVALAAARTAADEAVRVCTGTAWAVAEYDWPPAKEWIELADRATQLADAVYRRPPADWNSADLIVRTKATVDATAAILKRFDAAAVKSLLDGAGAARPADLRHYFAILETSLLVGADRGKVWDAVGQIGERLHLATRADGDLMENTSRALTKAPALPLAPPNGRDRRARVAVGLLELGGHPAAAKLRADLTDLRASDERWPAFATDLRRAWAEDTLKARMGELARGADWDALERLARVHPVGAAPASPDKPDVADWRVAVANRHRLDDKAFRAWQNDRTGK</sequence>
<keyword evidence="3" id="KW-0378">Hydrolase</keyword>
<protein>
    <submittedName>
        <fullName evidence="3">Carboxypeptidase regulatory-like domain-containing protein</fullName>
    </submittedName>
</protein>
<keyword evidence="2" id="KW-1133">Transmembrane helix</keyword>
<dbReference type="KEGG" id="lrs:PX52LOC_01165"/>
<dbReference type="Gene3D" id="3.40.50.1460">
    <property type="match status" value="1"/>
</dbReference>
<feature type="region of interest" description="Disordered" evidence="1">
    <location>
        <begin position="1"/>
        <end position="22"/>
    </location>
</feature>
<dbReference type="OrthoDB" id="219385at2"/>
<evidence type="ECO:0000256" key="1">
    <source>
        <dbReference type="SAM" id="MobiDB-lite"/>
    </source>
</evidence>
<evidence type="ECO:0000256" key="2">
    <source>
        <dbReference type="SAM" id="Phobius"/>
    </source>
</evidence>
<dbReference type="GO" id="GO:0004180">
    <property type="term" value="F:carboxypeptidase activity"/>
    <property type="evidence" value="ECO:0007669"/>
    <property type="project" value="UniProtKB-KW"/>
</dbReference>
<reference evidence="4" key="1">
    <citation type="submission" date="2019-08" db="EMBL/GenBank/DDBJ databases">
        <title>Limnoglobus roseus gen. nov., sp. nov., a novel freshwater planctomycete with a giant genome from the family Gemmataceae.</title>
        <authorList>
            <person name="Kulichevskaya I.S."/>
            <person name="Naumoff D.G."/>
            <person name="Miroshnikov K."/>
            <person name="Ivanova A."/>
            <person name="Philippov D.A."/>
            <person name="Hakobyan A."/>
            <person name="Rijpstra I.C."/>
            <person name="Sinninghe Damste J.S."/>
            <person name="Liesack W."/>
            <person name="Dedysh S.N."/>
        </authorList>
    </citation>
    <scope>NUCLEOTIDE SEQUENCE [LARGE SCALE GENOMIC DNA]</scope>
    <source>
        <strain evidence="4">PX52</strain>
    </source>
</reference>
<accession>A0A5C1A7Y9</accession>
<gene>
    <name evidence="3" type="ORF">PX52LOC_01165</name>
</gene>
<dbReference type="RefSeq" id="WP_149109196.1">
    <property type="nucleotide sequence ID" value="NZ_CP042425.1"/>
</dbReference>
<keyword evidence="4" id="KW-1185">Reference proteome</keyword>
<feature type="compositionally biased region" description="Pro residues" evidence="1">
    <location>
        <begin position="1"/>
        <end position="13"/>
    </location>
</feature>
<proteinExistence type="predicted"/>
<keyword evidence="3" id="KW-0645">Protease</keyword>
<organism evidence="3 4">
    <name type="scientific">Limnoglobus roseus</name>
    <dbReference type="NCBI Taxonomy" id="2598579"/>
    <lineage>
        <taxon>Bacteria</taxon>
        <taxon>Pseudomonadati</taxon>
        <taxon>Planctomycetota</taxon>
        <taxon>Planctomycetia</taxon>
        <taxon>Gemmatales</taxon>
        <taxon>Gemmataceae</taxon>
        <taxon>Limnoglobus</taxon>
    </lineage>
</organism>
<dbReference type="EMBL" id="CP042425">
    <property type="protein sequence ID" value="QEL14293.1"/>
    <property type="molecule type" value="Genomic_DNA"/>
</dbReference>
<keyword evidence="3" id="KW-0121">Carboxypeptidase</keyword>
<name>A0A5C1A7Y9_9BACT</name>
<evidence type="ECO:0000313" key="4">
    <source>
        <dbReference type="Proteomes" id="UP000324974"/>
    </source>
</evidence>
<feature type="transmembrane region" description="Helical" evidence="2">
    <location>
        <begin position="37"/>
        <end position="58"/>
    </location>
</feature>
<keyword evidence="2" id="KW-0472">Membrane</keyword>
<evidence type="ECO:0000313" key="3">
    <source>
        <dbReference type="EMBL" id="QEL14293.1"/>
    </source>
</evidence>
<dbReference type="AlphaFoldDB" id="A0A5C1A7Y9"/>
<keyword evidence="2" id="KW-0812">Transmembrane</keyword>
<dbReference type="Proteomes" id="UP000324974">
    <property type="component" value="Chromosome"/>
</dbReference>